<sequence length="225" mass="24885">MGTEPLPMSRKLSSGGGWFDGEDPVEEGVLGDDAAKADAGGVGGGEEVTRARSLRERRWRGACVNITRNLSLPIKTNPEHDISSCEQARGHGVAHLSAVDPAGWIYQQQEQLEQVMDSSMNPSPLMWFDNTTHNLLRAADCYGLERLKAICETKLCLDIDVKSVMVILLLADQHQCDMLKQACFSFIANPNTLETVTGTPEYHQFKSLYPILLIEVLENVCILRK</sequence>
<proteinExistence type="inferred from homology"/>
<gene>
    <name evidence="5" type="ORF">OsJ_26483</name>
</gene>
<dbReference type="PANTHER" id="PTHR26379">
    <property type="entry name" value="BTB/POZ AND MATH DOMAIN-CONTAINING PROTEIN 1"/>
    <property type="match status" value="1"/>
</dbReference>
<protein>
    <recommendedName>
        <fullName evidence="4">BPM/SPOP BACK domain-containing protein</fullName>
    </recommendedName>
</protein>
<dbReference type="Pfam" id="PF24570">
    <property type="entry name" value="BACK_BPM_SPOP"/>
    <property type="match status" value="1"/>
</dbReference>
<dbReference type="InterPro" id="IPR011333">
    <property type="entry name" value="SKP1/BTB/POZ_sf"/>
</dbReference>
<evidence type="ECO:0000256" key="2">
    <source>
        <dbReference type="ARBA" id="ARBA00010846"/>
    </source>
</evidence>
<evidence type="ECO:0000256" key="3">
    <source>
        <dbReference type="SAM" id="MobiDB-lite"/>
    </source>
</evidence>
<organism evidence="5">
    <name type="scientific">Oryza sativa subsp. japonica</name>
    <name type="common">Rice</name>
    <dbReference type="NCBI Taxonomy" id="39947"/>
    <lineage>
        <taxon>Eukaryota</taxon>
        <taxon>Viridiplantae</taxon>
        <taxon>Streptophyta</taxon>
        <taxon>Embryophyta</taxon>
        <taxon>Tracheophyta</taxon>
        <taxon>Spermatophyta</taxon>
        <taxon>Magnoliopsida</taxon>
        <taxon>Liliopsida</taxon>
        <taxon>Poales</taxon>
        <taxon>Poaceae</taxon>
        <taxon>BOP clade</taxon>
        <taxon>Oryzoideae</taxon>
        <taxon>Oryzeae</taxon>
        <taxon>Oryzinae</taxon>
        <taxon>Oryza</taxon>
        <taxon>Oryza sativa</taxon>
    </lineage>
</organism>
<dbReference type="PANTHER" id="PTHR26379:SF187">
    <property type="entry name" value="OS07G0655300 PROTEIN"/>
    <property type="match status" value="1"/>
</dbReference>
<dbReference type="InterPro" id="IPR056423">
    <property type="entry name" value="BACK_BPM_SPOP"/>
</dbReference>
<accession>B9FZP6</accession>
<dbReference type="EMBL" id="CM000145">
    <property type="protein sequence ID" value="EEE68263.1"/>
    <property type="molecule type" value="Genomic_DNA"/>
</dbReference>
<comment type="similarity">
    <text evidence="2">Belongs to the Tdpoz family.</text>
</comment>
<dbReference type="InterPro" id="IPR045005">
    <property type="entry name" value="BPM1-6"/>
</dbReference>
<dbReference type="GO" id="GO:0016567">
    <property type="term" value="P:protein ubiquitination"/>
    <property type="evidence" value="ECO:0007669"/>
    <property type="project" value="InterPro"/>
</dbReference>
<comment type="pathway">
    <text evidence="1">Protein modification; protein ubiquitination.</text>
</comment>
<name>B9FZP6_ORYSJ</name>
<feature type="domain" description="BPM/SPOP BACK" evidence="4">
    <location>
        <begin position="163"/>
        <end position="217"/>
    </location>
</feature>
<evidence type="ECO:0000313" key="5">
    <source>
        <dbReference type="EMBL" id="EEE68263.1"/>
    </source>
</evidence>
<dbReference type="Gene3D" id="3.30.710.10">
    <property type="entry name" value="Potassium Channel Kv1.1, Chain A"/>
    <property type="match status" value="1"/>
</dbReference>
<evidence type="ECO:0000256" key="1">
    <source>
        <dbReference type="ARBA" id="ARBA00004906"/>
    </source>
</evidence>
<feature type="region of interest" description="Disordered" evidence="3">
    <location>
        <begin position="1"/>
        <end position="28"/>
    </location>
</feature>
<dbReference type="Proteomes" id="UP000007752">
    <property type="component" value="Chromosome 8"/>
</dbReference>
<evidence type="ECO:0000259" key="4">
    <source>
        <dbReference type="Pfam" id="PF24570"/>
    </source>
</evidence>
<dbReference type="AlphaFoldDB" id="B9FZP6"/>
<reference evidence="5" key="2">
    <citation type="submission" date="2008-12" db="EMBL/GenBank/DDBJ databases">
        <title>Improved gene annotation of the rice (Oryza sativa) genomes.</title>
        <authorList>
            <person name="Wang J."/>
            <person name="Li R."/>
            <person name="Fan W."/>
            <person name="Huang Q."/>
            <person name="Zhang J."/>
            <person name="Zhou Y."/>
            <person name="Hu Y."/>
            <person name="Zi S."/>
            <person name="Li J."/>
            <person name="Ni P."/>
            <person name="Zheng H."/>
            <person name="Zhang Y."/>
            <person name="Zhao M."/>
            <person name="Hao Q."/>
            <person name="McDermott J."/>
            <person name="Samudrala R."/>
            <person name="Kristiansen K."/>
            <person name="Wong G.K.-S."/>
        </authorList>
    </citation>
    <scope>NUCLEOTIDE SEQUENCE</scope>
</reference>
<reference evidence="5" key="1">
    <citation type="journal article" date="2005" name="PLoS Biol.">
        <title>The genomes of Oryza sativa: a history of duplications.</title>
        <authorList>
            <person name="Yu J."/>
            <person name="Wang J."/>
            <person name="Lin W."/>
            <person name="Li S."/>
            <person name="Li H."/>
            <person name="Zhou J."/>
            <person name="Ni P."/>
            <person name="Dong W."/>
            <person name="Hu S."/>
            <person name="Zeng C."/>
            <person name="Zhang J."/>
            <person name="Zhang Y."/>
            <person name="Li R."/>
            <person name="Xu Z."/>
            <person name="Li S."/>
            <person name="Li X."/>
            <person name="Zheng H."/>
            <person name="Cong L."/>
            <person name="Lin L."/>
            <person name="Yin J."/>
            <person name="Geng J."/>
            <person name="Li G."/>
            <person name="Shi J."/>
            <person name="Liu J."/>
            <person name="Lv H."/>
            <person name="Li J."/>
            <person name="Wang J."/>
            <person name="Deng Y."/>
            <person name="Ran L."/>
            <person name="Shi X."/>
            <person name="Wang X."/>
            <person name="Wu Q."/>
            <person name="Li C."/>
            <person name="Ren X."/>
            <person name="Wang J."/>
            <person name="Wang X."/>
            <person name="Li D."/>
            <person name="Liu D."/>
            <person name="Zhang X."/>
            <person name="Ji Z."/>
            <person name="Zhao W."/>
            <person name="Sun Y."/>
            <person name="Zhang Z."/>
            <person name="Bao J."/>
            <person name="Han Y."/>
            <person name="Dong L."/>
            <person name="Ji J."/>
            <person name="Chen P."/>
            <person name="Wu S."/>
            <person name="Liu J."/>
            <person name="Xiao Y."/>
            <person name="Bu D."/>
            <person name="Tan J."/>
            <person name="Yang L."/>
            <person name="Ye C."/>
            <person name="Zhang J."/>
            <person name="Xu J."/>
            <person name="Zhou Y."/>
            <person name="Yu Y."/>
            <person name="Zhang B."/>
            <person name="Zhuang S."/>
            <person name="Wei H."/>
            <person name="Liu B."/>
            <person name="Lei M."/>
            <person name="Yu H."/>
            <person name="Li Y."/>
            <person name="Xu H."/>
            <person name="Wei S."/>
            <person name="He X."/>
            <person name="Fang L."/>
            <person name="Zhang Z."/>
            <person name="Zhang Y."/>
            <person name="Huang X."/>
            <person name="Su Z."/>
            <person name="Tong W."/>
            <person name="Li J."/>
            <person name="Tong Z."/>
            <person name="Li S."/>
            <person name="Ye J."/>
            <person name="Wang L."/>
            <person name="Fang L."/>
            <person name="Lei T."/>
            <person name="Chen C."/>
            <person name="Chen H."/>
            <person name="Xu Z."/>
            <person name="Li H."/>
            <person name="Huang H."/>
            <person name="Zhang F."/>
            <person name="Xu H."/>
            <person name="Li N."/>
            <person name="Zhao C."/>
            <person name="Li S."/>
            <person name="Dong L."/>
            <person name="Huang Y."/>
            <person name="Li L."/>
            <person name="Xi Y."/>
            <person name="Qi Q."/>
            <person name="Li W."/>
            <person name="Zhang B."/>
            <person name="Hu W."/>
            <person name="Zhang Y."/>
            <person name="Tian X."/>
            <person name="Jiao Y."/>
            <person name="Liang X."/>
            <person name="Jin J."/>
            <person name="Gao L."/>
            <person name="Zheng W."/>
            <person name="Hao B."/>
            <person name="Liu S."/>
            <person name="Wang W."/>
            <person name="Yuan L."/>
            <person name="Cao M."/>
            <person name="McDermott J."/>
            <person name="Samudrala R."/>
            <person name="Wang J."/>
            <person name="Wong G.K."/>
            <person name="Yang H."/>
        </authorList>
    </citation>
    <scope>NUCLEOTIDE SEQUENCE [LARGE SCALE GENOMIC DNA]</scope>
</reference>